<evidence type="ECO:0000313" key="2">
    <source>
        <dbReference type="Proteomes" id="UP000756921"/>
    </source>
</evidence>
<sequence length="555" mass="63844">MATSITQLLRQKAFDWHDCLDALRGKALPRNLGNPDARLCLVSGLRKHAAFARTAEVHELCQTEGQDIFARARNAGLIQDNQIPDIELLRNRLWQPYCIWYPRLATEDTYRKLVAISPDMRYQVGRACAVGGFSDLYNELDLLPDPSIAEEARENRQGPAAEGAQRIYEQIMDAPTRYGVLNDYTRTVELDSPQPGAYLNADTAVFSTLKQRFRASRQCSVWPIEGKLFDITEDGALDEKDAKVDIAPHILTPREMDLFESPLPFDLPTRHKDLLILVAAFEGNLDRYARLRRPGRVIKGELNCVIAGVYKSTALAHWLSRNPDIVSLLQTQQVIGPPGPLNRAIHARRVMNNDVRYLRDAHPPVPQNELPYFIWTPTMPQAWTLETLAEALPAMRPQCARACIAGNLRDSYLKIMEMRDEHGKPVAVDQTLLSEARLSRSYDFFQPDLAQRIREQKLELHVSEENEWKFDLPWYEAEKSRLNRISSFEDSYDAIHRNLDYDSWEELEDVYASDLGNLWFYLSTPPHKRGHMDEKMYERIKSNLRELSERRLEEA</sequence>
<proteinExistence type="predicted"/>
<gene>
    <name evidence="1" type="ORF">PMIN01_05282</name>
</gene>
<dbReference type="AlphaFoldDB" id="A0A9P6GLX7"/>
<comment type="caution">
    <text evidence="1">The sequence shown here is derived from an EMBL/GenBank/DDBJ whole genome shotgun (WGS) entry which is preliminary data.</text>
</comment>
<accession>A0A9P6GLX7</accession>
<dbReference type="Proteomes" id="UP000756921">
    <property type="component" value="Unassembled WGS sequence"/>
</dbReference>
<evidence type="ECO:0000313" key="1">
    <source>
        <dbReference type="EMBL" id="KAF9737503.1"/>
    </source>
</evidence>
<organism evidence="1 2">
    <name type="scientific">Paraphaeosphaeria minitans</name>
    <dbReference type="NCBI Taxonomy" id="565426"/>
    <lineage>
        <taxon>Eukaryota</taxon>
        <taxon>Fungi</taxon>
        <taxon>Dikarya</taxon>
        <taxon>Ascomycota</taxon>
        <taxon>Pezizomycotina</taxon>
        <taxon>Dothideomycetes</taxon>
        <taxon>Pleosporomycetidae</taxon>
        <taxon>Pleosporales</taxon>
        <taxon>Massarineae</taxon>
        <taxon>Didymosphaeriaceae</taxon>
        <taxon>Paraphaeosphaeria</taxon>
    </lineage>
</organism>
<dbReference type="EMBL" id="WJXW01000004">
    <property type="protein sequence ID" value="KAF9737503.1"/>
    <property type="molecule type" value="Genomic_DNA"/>
</dbReference>
<dbReference type="OrthoDB" id="4360026at2759"/>
<keyword evidence="2" id="KW-1185">Reference proteome</keyword>
<protein>
    <submittedName>
        <fullName evidence="1">Uncharacterized protein</fullName>
    </submittedName>
</protein>
<name>A0A9P6GLX7_9PLEO</name>
<reference evidence="1" key="1">
    <citation type="journal article" date="2020" name="Mol. Plant Microbe Interact.">
        <title>Genome Sequence of the Biocontrol Agent Coniothyrium minitans strain Conio (IMI 134523).</title>
        <authorList>
            <person name="Patel D."/>
            <person name="Shittu T.A."/>
            <person name="Baroncelli R."/>
            <person name="Muthumeenakshi S."/>
            <person name="Osborne T.H."/>
            <person name="Janganan T.K."/>
            <person name="Sreenivasaprasad S."/>
        </authorList>
    </citation>
    <scope>NUCLEOTIDE SEQUENCE</scope>
    <source>
        <strain evidence="1">Conio</strain>
    </source>
</reference>